<accession>A0A4P7BV71</accession>
<evidence type="ECO:0000313" key="2">
    <source>
        <dbReference type="Proteomes" id="UP000294325"/>
    </source>
</evidence>
<evidence type="ECO:0000313" key="1">
    <source>
        <dbReference type="EMBL" id="QBQ53893.1"/>
    </source>
</evidence>
<dbReference type="RefSeq" id="WP_134356902.1">
    <property type="nucleotide sequence ID" value="NZ_CP038033.1"/>
</dbReference>
<dbReference type="Proteomes" id="UP000294325">
    <property type="component" value="Chromosome"/>
</dbReference>
<protein>
    <submittedName>
        <fullName evidence="1">Transporter substrate-binding domain-containing protein</fullName>
    </submittedName>
</protein>
<reference evidence="1 2" key="1">
    <citation type="submission" date="2019-03" db="EMBL/GenBank/DDBJ databases">
        <title>The genome sequence of Nitrosococcus wardiae strain D1FHST reveals the archetypal metabolic capacity of ammonia-oxidizing Gammaproteobacteria.</title>
        <authorList>
            <person name="Wang L."/>
            <person name="Lim C.K."/>
            <person name="Hanson T.E."/>
            <person name="Dang H."/>
            <person name="Klotz M.G."/>
        </authorList>
    </citation>
    <scope>NUCLEOTIDE SEQUENCE [LARGE SCALE GENOMIC DNA]</scope>
    <source>
        <strain evidence="1 2">D1FHS</strain>
    </source>
</reference>
<dbReference type="AlphaFoldDB" id="A0A4P7BV71"/>
<proteinExistence type="predicted"/>
<dbReference type="Gene3D" id="3.40.190.10">
    <property type="entry name" value="Periplasmic binding protein-like II"/>
    <property type="match status" value="2"/>
</dbReference>
<dbReference type="SUPFAM" id="SSF53850">
    <property type="entry name" value="Periplasmic binding protein-like II"/>
    <property type="match status" value="1"/>
</dbReference>
<dbReference type="OrthoDB" id="176845at2"/>
<organism evidence="1 2">
    <name type="scientific">Nitrosococcus wardiae</name>
    <dbReference type="NCBI Taxonomy" id="1814290"/>
    <lineage>
        <taxon>Bacteria</taxon>
        <taxon>Pseudomonadati</taxon>
        <taxon>Pseudomonadota</taxon>
        <taxon>Gammaproteobacteria</taxon>
        <taxon>Chromatiales</taxon>
        <taxon>Chromatiaceae</taxon>
        <taxon>Nitrosococcus</taxon>
    </lineage>
</organism>
<keyword evidence="2" id="KW-1185">Reference proteome</keyword>
<name>A0A4P7BV71_9GAMM</name>
<gene>
    <name evidence="1" type="ORF">E3U44_04730</name>
</gene>
<sequence>MGFRVYIWFPQRIGFIRNTLKKPVPAEKRYRCDLVLGVPTGYDLVATTKPYYQSTYTMVYRKKSGLDLKSVQDIATLRQEQGRRLKVAVFDRTPGVDLLVKYHILDQALSYQLQTGDVEAYHGRILETDLLEGKFDVALIWGPIAGYFAAKSPESLVLIPLHSEPNIRLEYAVSMGVRRGEDAWKATIQDFLDRRKEQIKAILTDYHISLVDKKEGFLAKREPIR</sequence>
<dbReference type="EMBL" id="CP038033">
    <property type="protein sequence ID" value="QBQ53893.1"/>
    <property type="molecule type" value="Genomic_DNA"/>
</dbReference>
<dbReference type="KEGG" id="nwr:E3U44_04730"/>